<feature type="compositionally biased region" description="Polar residues" evidence="1">
    <location>
        <begin position="95"/>
        <end position="104"/>
    </location>
</feature>
<sequence length="165" mass="17795">YSDEDSDYQHISEATTVHTTRAHVHKSATPPAVYPHSDTEDSVFYPDTPSSGRRSSTDLMDRRKTLVVVIGHGKGGGGGAKGGKGRLMQRRNHHQSTSSMQASSKFCRDPDSFRGAFDLNGLKKADSFEGHEEAVRTLVAAVQETRTLRKTKPSQAPAGSDPGSA</sequence>
<organism evidence="2 3">
    <name type="scientific">Ranatra chinensis</name>
    <dbReference type="NCBI Taxonomy" id="642074"/>
    <lineage>
        <taxon>Eukaryota</taxon>
        <taxon>Metazoa</taxon>
        <taxon>Ecdysozoa</taxon>
        <taxon>Arthropoda</taxon>
        <taxon>Hexapoda</taxon>
        <taxon>Insecta</taxon>
        <taxon>Pterygota</taxon>
        <taxon>Neoptera</taxon>
        <taxon>Paraneoptera</taxon>
        <taxon>Hemiptera</taxon>
        <taxon>Heteroptera</taxon>
        <taxon>Panheteroptera</taxon>
        <taxon>Nepomorpha</taxon>
        <taxon>Nepidae</taxon>
        <taxon>Ranatrinae</taxon>
        <taxon>Ranatra</taxon>
    </lineage>
</organism>
<gene>
    <name evidence="2" type="ORF">AAG570_005856</name>
</gene>
<comment type="caution">
    <text evidence="2">The sequence shown here is derived from an EMBL/GenBank/DDBJ whole genome shotgun (WGS) entry which is preliminary data.</text>
</comment>
<protein>
    <submittedName>
        <fullName evidence="2">Uncharacterized protein</fullName>
    </submittedName>
</protein>
<dbReference type="Proteomes" id="UP001558652">
    <property type="component" value="Unassembled WGS sequence"/>
</dbReference>
<accession>A0ABD0XWC8</accession>
<evidence type="ECO:0000313" key="3">
    <source>
        <dbReference type="Proteomes" id="UP001558652"/>
    </source>
</evidence>
<dbReference type="AlphaFoldDB" id="A0ABD0XWC8"/>
<feature type="compositionally biased region" description="Basic residues" evidence="1">
    <location>
        <begin position="83"/>
        <end position="94"/>
    </location>
</feature>
<feature type="compositionally biased region" description="Gly residues" evidence="1">
    <location>
        <begin position="72"/>
        <end position="82"/>
    </location>
</feature>
<feature type="region of interest" description="Disordered" evidence="1">
    <location>
        <begin position="144"/>
        <end position="165"/>
    </location>
</feature>
<feature type="compositionally biased region" description="Basic and acidic residues" evidence="1">
    <location>
        <begin position="55"/>
        <end position="64"/>
    </location>
</feature>
<reference evidence="2 3" key="1">
    <citation type="submission" date="2024-07" db="EMBL/GenBank/DDBJ databases">
        <title>Chromosome-level genome assembly of the water stick insect Ranatra chinensis (Heteroptera: Nepidae).</title>
        <authorList>
            <person name="Liu X."/>
        </authorList>
    </citation>
    <scope>NUCLEOTIDE SEQUENCE [LARGE SCALE GENOMIC DNA]</scope>
    <source>
        <strain evidence="2">Cailab_2021Rc</strain>
        <tissue evidence="2">Muscle</tissue>
    </source>
</reference>
<keyword evidence="3" id="KW-1185">Reference proteome</keyword>
<feature type="non-terminal residue" evidence="2">
    <location>
        <position position="1"/>
    </location>
</feature>
<evidence type="ECO:0000313" key="2">
    <source>
        <dbReference type="EMBL" id="KAL1115566.1"/>
    </source>
</evidence>
<name>A0ABD0XWC8_9HEMI</name>
<dbReference type="EMBL" id="JBFDAA010000019">
    <property type="protein sequence ID" value="KAL1115566.1"/>
    <property type="molecule type" value="Genomic_DNA"/>
</dbReference>
<evidence type="ECO:0000256" key="1">
    <source>
        <dbReference type="SAM" id="MobiDB-lite"/>
    </source>
</evidence>
<feature type="region of interest" description="Disordered" evidence="1">
    <location>
        <begin position="1"/>
        <end position="106"/>
    </location>
</feature>
<proteinExistence type="predicted"/>